<sequence length="404" mass="40604">MYFTASVAIAILAFADSIIGAPTCQPNPTAASAAGAVYFITNAKHNSVVSIPIGANGLLSGAAVLTPTGGMGLGGMKADGTAAIPDSLFAQGTVRVVDDLLFTVDPGSNTVSMFQISQKNPSQLTMIGKPQSTGGEFPISVTYSSTLNIACVVNGGAVDGVSCFSVDKNGLHTLDASPRPLGLAQKTPAVGPPGTVSHISFSQDSSALIVTVKGNPAIKDTGFVAIYPVSYGVVSRHATKSSPAGTALPFGISNVSAGNFIIADPSVGGAILSIDPKSLQVSTSSAITVAGQVAICWSAFSPVTKSAYLADAGVNRIVEVDGTTGAIVAQVGLTNGNKGMFDIAASGNFLYALSPTANSTHIVVMDISGGKGSIKEAQNFEVVGLGLGTVMGLQVYATPANMGW</sequence>
<name>A0ABR3GFR1_9PEZI</name>
<dbReference type="SUPFAM" id="SSF75011">
    <property type="entry name" value="3-carboxy-cis,cis-mucoante lactonizing enzyme"/>
    <property type="match status" value="1"/>
</dbReference>
<dbReference type="EMBL" id="JBBBZM010000085">
    <property type="protein sequence ID" value="KAL0634772.1"/>
    <property type="molecule type" value="Genomic_DNA"/>
</dbReference>
<dbReference type="InterPro" id="IPR015943">
    <property type="entry name" value="WD40/YVTN_repeat-like_dom_sf"/>
</dbReference>
<comment type="caution">
    <text evidence="2">The sequence shown here is derived from an EMBL/GenBank/DDBJ whole genome shotgun (WGS) entry which is preliminary data.</text>
</comment>
<evidence type="ECO:0008006" key="4">
    <source>
        <dbReference type="Google" id="ProtNLM"/>
    </source>
</evidence>
<proteinExistence type="predicted"/>
<dbReference type="Proteomes" id="UP001447188">
    <property type="component" value="Unassembled WGS sequence"/>
</dbReference>
<keyword evidence="1" id="KW-0732">Signal</keyword>
<accession>A0ABR3GFR1</accession>
<evidence type="ECO:0000313" key="3">
    <source>
        <dbReference type="Proteomes" id="UP001447188"/>
    </source>
</evidence>
<feature type="signal peptide" evidence="1">
    <location>
        <begin position="1"/>
        <end position="20"/>
    </location>
</feature>
<reference evidence="2 3" key="1">
    <citation type="submission" date="2024-02" db="EMBL/GenBank/DDBJ databases">
        <title>Discinaceae phylogenomics.</title>
        <authorList>
            <person name="Dirks A.C."/>
            <person name="James T.Y."/>
        </authorList>
    </citation>
    <scope>NUCLEOTIDE SEQUENCE [LARGE SCALE GENOMIC DNA]</scope>
    <source>
        <strain evidence="2 3">ACD0624</strain>
    </source>
</reference>
<feature type="chain" id="PRO_5045909618" description="3-carboxymuconate cyclase" evidence="1">
    <location>
        <begin position="21"/>
        <end position="404"/>
    </location>
</feature>
<protein>
    <recommendedName>
        <fullName evidence="4">3-carboxymuconate cyclase</fullName>
    </recommendedName>
</protein>
<keyword evidence="3" id="KW-1185">Reference proteome</keyword>
<evidence type="ECO:0000313" key="2">
    <source>
        <dbReference type="EMBL" id="KAL0634772.1"/>
    </source>
</evidence>
<dbReference type="Gene3D" id="2.130.10.10">
    <property type="entry name" value="YVTN repeat-like/Quinoprotein amine dehydrogenase"/>
    <property type="match status" value="1"/>
</dbReference>
<organism evidence="2 3">
    <name type="scientific">Discina gigas</name>
    <dbReference type="NCBI Taxonomy" id="1032678"/>
    <lineage>
        <taxon>Eukaryota</taxon>
        <taxon>Fungi</taxon>
        <taxon>Dikarya</taxon>
        <taxon>Ascomycota</taxon>
        <taxon>Pezizomycotina</taxon>
        <taxon>Pezizomycetes</taxon>
        <taxon>Pezizales</taxon>
        <taxon>Discinaceae</taxon>
        <taxon>Discina</taxon>
    </lineage>
</organism>
<evidence type="ECO:0000256" key="1">
    <source>
        <dbReference type="SAM" id="SignalP"/>
    </source>
</evidence>
<gene>
    <name evidence="2" type="ORF">Q9L58_006289</name>
</gene>